<evidence type="ECO:0000256" key="1">
    <source>
        <dbReference type="ARBA" id="ARBA00004401"/>
    </source>
</evidence>
<feature type="disulfide bond" evidence="11">
    <location>
        <begin position="383"/>
        <end position="398"/>
    </location>
</feature>
<feature type="disulfide bond" evidence="11">
    <location>
        <begin position="422"/>
        <end position="437"/>
    </location>
</feature>
<evidence type="ECO:0000256" key="10">
    <source>
        <dbReference type="ARBA" id="ARBA00023180"/>
    </source>
</evidence>
<dbReference type="Proteomes" id="UP000288716">
    <property type="component" value="Unassembled WGS sequence"/>
</dbReference>
<dbReference type="OrthoDB" id="10006456at2759"/>
<gene>
    <name evidence="14" type="ORF">B4U80_05057</name>
</gene>
<evidence type="ECO:0000313" key="14">
    <source>
        <dbReference type="EMBL" id="RWS26109.1"/>
    </source>
</evidence>
<comment type="subcellular location">
    <subcellularLocation>
        <location evidence="1">Cell membrane</location>
        <topology evidence="1">Single-pass type II membrane protein</topology>
    </subcellularLocation>
</comment>
<keyword evidence="9" id="KW-0675">Receptor</keyword>
<dbReference type="AlphaFoldDB" id="A0A443SF12"/>
<dbReference type="InterPro" id="IPR036790">
    <property type="entry name" value="Frizzled_dom_sf"/>
</dbReference>
<dbReference type="SMART" id="SM00063">
    <property type="entry name" value="FRI"/>
    <property type="match status" value="1"/>
</dbReference>
<keyword evidence="15" id="KW-1185">Reference proteome</keyword>
<comment type="caution">
    <text evidence="11">Lacks conserved residue(s) required for the propagation of feature annotation.</text>
</comment>
<protein>
    <submittedName>
        <fullName evidence="14">Atrial natriuretic peptide-converting enzyme-like protein</fullName>
    </submittedName>
</protein>
<dbReference type="Pfam" id="PF00057">
    <property type="entry name" value="Ldl_recept_a"/>
    <property type="match status" value="4"/>
</dbReference>
<dbReference type="Pfam" id="PF01392">
    <property type="entry name" value="Fz"/>
    <property type="match status" value="1"/>
</dbReference>
<evidence type="ECO:0000256" key="6">
    <source>
        <dbReference type="ARBA" id="ARBA00022989"/>
    </source>
</evidence>
<dbReference type="InterPro" id="IPR051221">
    <property type="entry name" value="LDLR-related"/>
</dbReference>
<evidence type="ECO:0000256" key="7">
    <source>
        <dbReference type="ARBA" id="ARBA00023136"/>
    </source>
</evidence>
<dbReference type="InterPro" id="IPR023415">
    <property type="entry name" value="LDLR_class-A_CS"/>
</dbReference>
<feature type="disulfide bond" evidence="11">
    <location>
        <begin position="403"/>
        <end position="415"/>
    </location>
</feature>
<feature type="domain" description="FZ" evidence="13">
    <location>
        <begin position="130"/>
        <end position="248"/>
    </location>
</feature>
<evidence type="ECO:0000256" key="2">
    <source>
        <dbReference type="ARBA" id="ARBA00022692"/>
    </source>
</evidence>
<dbReference type="PANTHER" id="PTHR22722">
    <property type="entry name" value="LOW-DENSITY LIPOPROTEIN RECEPTOR-RELATED PROTEIN 2-RELATED"/>
    <property type="match status" value="1"/>
</dbReference>
<dbReference type="PROSITE" id="PS01209">
    <property type="entry name" value="LDLRA_1"/>
    <property type="match status" value="2"/>
</dbReference>
<dbReference type="InterPro" id="IPR036055">
    <property type="entry name" value="LDL_receptor-like_sf"/>
</dbReference>
<dbReference type="EMBL" id="NCKV01003052">
    <property type="protein sequence ID" value="RWS26109.1"/>
    <property type="molecule type" value="Genomic_DNA"/>
</dbReference>
<evidence type="ECO:0000313" key="15">
    <source>
        <dbReference type="Proteomes" id="UP000288716"/>
    </source>
</evidence>
<name>A0A443SF12_9ACAR</name>
<dbReference type="STRING" id="299467.A0A443SF12"/>
<dbReference type="PRINTS" id="PR00261">
    <property type="entry name" value="LDLRECEPTOR"/>
</dbReference>
<keyword evidence="7 12" id="KW-0472">Membrane</keyword>
<dbReference type="PROSITE" id="PS50068">
    <property type="entry name" value="LDLRA_2"/>
    <property type="match status" value="4"/>
</dbReference>
<dbReference type="InterPro" id="IPR020067">
    <property type="entry name" value="Frizzled_dom"/>
</dbReference>
<evidence type="ECO:0000256" key="5">
    <source>
        <dbReference type="ARBA" id="ARBA00022968"/>
    </source>
</evidence>
<feature type="disulfide bond" evidence="11">
    <location>
        <begin position="261"/>
        <end position="279"/>
    </location>
</feature>
<feature type="disulfide bond" evidence="11">
    <location>
        <begin position="254"/>
        <end position="266"/>
    </location>
</feature>
<evidence type="ECO:0000256" key="11">
    <source>
        <dbReference type="PROSITE-ProRule" id="PRU00124"/>
    </source>
</evidence>
<accession>A0A443SF12</accession>
<comment type="caution">
    <text evidence="14">The sequence shown here is derived from an EMBL/GenBank/DDBJ whole genome shotgun (WGS) entry which is preliminary data.</text>
</comment>
<keyword evidence="4" id="KW-0677">Repeat</keyword>
<keyword evidence="3" id="KW-0732">Signal</keyword>
<sequence>MSTMSSKRLIQDAKTRQLESNGSITLWLIILSVFVVIGIVTICFVLIYIVMNDGLNASNKYSPFDYELDAKRFTEVHRLQPIIHINKTVNAAKFGRRKRSPLITSSSTFVEGSRDPTIFFRRYDSDNFDLPKRRCQKRSLAMCSGQVPYNATVYPNFIGDNNELEASRSLPYYNYIAKSKCNRRIKQLLCTFLEPPCADGRPIPPCKKFCRIALEGCAEYVPATLELSAAFDCRRYPDSSDPNVCVNLAMGKGCAADEFQCPDKSCIPRHWVCDGVRDCIFAADEANCSGVGKNRHSQHLRTAIAIVTDSQHDLKCLLSSIAACSAEEFQCDRKCVPLSWRCDGDRDCLDGSDEHNCHYRPSCGPDRYKCADGFGCIPKRWVCDGKAECRDGSDEIGCAQKECTSGDFKCDNGICIPNIWLCDGQDDCKDNSDERECNTISQLPITPLHKATSLPPPPLPKLSVPVPAPRPHASHSAKSIIYYAPQQSNDVFKTHNNRQPIRNTIQNRRYSYPQRPSFYSVGPYITHNNVYRWMYRK</sequence>
<organism evidence="14 15">
    <name type="scientific">Leptotrombidium deliense</name>
    <dbReference type="NCBI Taxonomy" id="299467"/>
    <lineage>
        <taxon>Eukaryota</taxon>
        <taxon>Metazoa</taxon>
        <taxon>Ecdysozoa</taxon>
        <taxon>Arthropoda</taxon>
        <taxon>Chelicerata</taxon>
        <taxon>Arachnida</taxon>
        <taxon>Acari</taxon>
        <taxon>Acariformes</taxon>
        <taxon>Trombidiformes</taxon>
        <taxon>Prostigmata</taxon>
        <taxon>Anystina</taxon>
        <taxon>Parasitengona</taxon>
        <taxon>Trombiculoidea</taxon>
        <taxon>Trombiculidae</taxon>
        <taxon>Leptotrombidium</taxon>
    </lineage>
</organism>
<evidence type="ECO:0000259" key="13">
    <source>
        <dbReference type="PROSITE" id="PS50038"/>
    </source>
</evidence>
<evidence type="ECO:0000256" key="8">
    <source>
        <dbReference type="ARBA" id="ARBA00023157"/>
    </source>
</evidence>
<evidence type="ECO:0000256" key="9">
    <source>
        <dbReference type="ARBA" id="ARBA00023170"/>
    </source>
</evidence>
<evidence type="ECO:0000256" key="12">
    <source>
        <dbReference type="SAM" id="Phobius"/>
    </source>
</evidence>
<dbReference type="Gene3D" id="1.10.2000.10">
    <property type="entry name" value="Frizzled cysteine-rich domain"/>
    <property type="match status" value="1"/>
</dbReference>
<dbReference type="SUPFAM" id="SSF63501">
    <property type="entry name" value="Frizzled cysteine-rich domain"/>
    <property type="match status" value="1"/>
</dbReference>
<keyword evidence="6 12" id="KW-1133">Transmembrane helix</keyword>
<dbReference type="GO" id="GO:0005886">
    <property type="term" value="C:plasma membrane"/>
    <property type="evidence" value="ECO:0007669"/>
    <property type="project" value="UniProtKB-SubCell"/>
</dbReference>
<keyword evidence="5" id="KW-0735">Signal-anchor</keyword>
<feature type="disulfide bond" evidence="11">
    <location>
        <begin position="273"/>
        <end position="288"/>
    </location>
</feature>
<feature type="non-terminal residue" evidence="14">
    <location>
        <position position="537"/>
    </location>
</feature>
<feature type="disulfide bond" evidence="11">
    <location>
        <begin position="410"/>
        <end position="428"/>
    </location>
</feature>
<dbReference type="PROSITE" id="PS50038">
    <property type="entry name" value="FZ"/>
    <property type="match status" value="1"/>
</dbReference>
<reference evidence="14 15" key="1">
    <citation type="journal article" date="2018" name="Gigascience">
        <title>Genomes of trombidid mites reveal novel predicted allergens and laterally-transferred genes associated with secondary metabolism.</title>
        <authorList>
            <person name="Dong X."/>
            <person name="Chaisiri K."/>
            <person name="Xia D."/>
            <person name="Armstrong S.D."/>
            <person name="Fang Y."/>
            <person name="Donnelly M.J."/>
            <person name="Kadowaki T."/>
            <person name="McGarry J.W."/>
            <person name="Darby A.C."/>
            <person name="Makepeace B.L."/>
        </authorList>
    </citation>
    <scope>NUCLEOTIDE SEQUENCE [LARGE SCALE GENOMIC DNA]</scope>
    <source>
        <strain evidence="14">UoL-UT</strain>
    </source>
</reference>
<dbReference type="InterPro" id="IPR002172">
    <property type="entry name" value="LDrepeatLR_classA_rpt"/>
</dbReference>
<dbReference type="VEuPathDB" id="VectorBase:LDEU005931"/>
<dbReference type="SMART" id="SM00192">
    <property type="entry name" value="LDLa"/>
    <property type="match status" value="4"/>
</dbReference>
<feature type="disulfide bond" evidence="11">
    <location>
        <begin position="342"/>
        <end position="357"/>
    </location>
</feature>
<dbReference type="SUPFAM" id="SSF57424">
    <property type="entry name" value="LDL receptor-like module"/>
    <property type="match status" value="4"/>
</dbReference>
<dbReference type="GO" id="GO:0043235">
    <property type="term" value="C:receptor complex"/>
    <property type="evidence" value="ECO:0007669"/>
    <property type="project" value="TreeGrafter"/>
</dbReference>
<keyword evidence="10" id="KW-0325">Glycoprotein</keyword>
<dbReference type="FunFam" id="4.10.400.10:FF:000002">
    <property type="entry name" value="Low-density lipoprotein receptor-related protein 1"/>
    <property type="match status" value="1"/>
</dbReference>
<proteinExistence type="predicted"/>
<keyword evidence="2 12" id="KW-0812">Transmembrane</keyword>
<evidence type="ECO:0000256" key="3">
    <source>
        <dbReference type="ARBA" id="ARBA00022729"/>
    </source>
</evidence>
<evidence type="ECO:0000256" key="4">
    <source>
        <dbReference type="ARBA" id="ARBA00022737"/>
    </source>
</evidence>
<dbReference type="CDD" id="cd00112">
    <property type="entry name" value="LDLa"/>
    <property type="match status" value="4"/>
</dbReference>
<feature type="transmembrane region" description="Helical" evidence="12">
    <location>
        <begin position="24"/>
        <end position="51"/>
    </location>
</feature>
<dbReference type="CDD" id="cd07066">
    <property type="entry name" value="CRD_FZ"/>
    <property type="match status" value="1"/>
</dbReference>
<dbReference type="FunFam" id="4.10.400.10:FF:000034">
    <property type="entry name" value="Low-density lipoprotein receptor-related protein 2"/>
    <property type="match status" value="1"/>
</dbReference>
<keyword evidence="8 11" id="KW-1015">Disulfide bond</keyword>
<dbReference type="Gene3D" id="4.10.400.10">
    <property type="entry name" value="Low-density Lipoprotein Receptor"/>
    <property type="match status" value="4"/>
</dbReference>